<dbReference type="PANTHER" id="PTHR47027">
    <property type="entry name" value="REVERSE TRANSCRIPTASE DOMAIN-CONTAINING PROTEIN"/>
    <property type="match status" value="1"/>
</dbReference>
<name>A0A8D8V5T2_9HEMI</name>
<proteinExistence type="predicted"/>
<organism evidence="2">
    <name type="scientific">Cacopsylla melanoneura</name>
    <dbReference type="NCBI Taxonomy" id="428564"/>
    <lineage>
        <taxon>Eukaryota</taxon>
        <taxon>Metazoa</taxon>
        <taxon>Ecdysozoa</taxon>
        <taxon>Arthropoda</taxon>
        <taxon>Hexapoda</taxon>
        <taxon>Insecta</taxon>
        <taxon>Pterygota</taxon>
        <taxon>Neoptera</taxon>
        <taxon>Paraneoptera</taxon>
        <taxon>Hemiptera</taxon>
        <taxon>Sternorrhyncha</taxon>
        <taxon>Psylloidea</taxon>
        <taxon>Psyllidae</taxon>
        <taxon>Psyllinae</taxon>
        <taxon>Cacopsylla</taxon>
    </lineage>
</organism>
<accession>A0A8D8V5T2</accession>
<evidence type="ECO:0000256" key="1">
    <source>
        <dbReference type="SAM" id="MobiDB-lite"/>
    </source>
</evidence>
<dbReference type="AlphaFoldDB" id="A0A8D8V5T2"/>
<reference evidence="2" key="1">
    <citation type="submission" date="2021-05" db="EMBL/GenBank/DDBJ databases">
        <authorList>
            <person name="Alioto T."/>
            <person name="Alioto T."/>
            <person name="Gomez Garrido J."/>
        </authorList>
    </citation>
    <scope>NUCLEOTIDE SEQUENCE</scope>
</reference>
<sequence length="140" mass="17133">MKSIKQRVYFLFDTKKRFISSTLVFSTLIKHEPENNLNRYEHDVRRRIALAKQAFMKKYNLLTNKHLTTETRKKFIKTFVWSVLLYGCETYTLNKNEKQRSEAMEMWMWRKMTRTSWIEKKSNDTSAERSERKKESNEIY</sequence>
<feature type="region of interest" description="Disordered" evidence="1">
    <location>
        <begin position="120"/>
        <end position="140"/>
    </location>
</feature>
<protein>
    <submittedName>
        <fullName evidence="2">Uncharacterized protein</fullName>
    </submittedName>
</protein>
<evidence type="ECO:0000313" key="2">
    <source>
        <dbReference type="EMBL" id="CAG6719556.1"/>
    </source>
</evidence>
<dbReference type="PANTHER" id="PTHR47027:SF20">
    <property type="entry name" value="REVERSE TRANSCRIPTASE-LIKE PROTEIN WITH RNA-DIRECTED DNA POLYMERASE DOMAIN"/>
    <property type="match status" value="1"/>
</dbReference>
<dbReference type="EMBL" id="HBUF01359018">
    <property type="protein sequence ID" value="CAG6719556.1"/>
    <property type="molecule type" value="Transcribed_RNA"/>
</dbReference>